<dbReference type="EMBL" id="CAKMRJ010004445">
    <property type="protein sequence ID" value="CAH1438112.1"/>
    <property type="molecule type" value="Genomic_DNA"/>
</dbReference>
<keyword evidence="3" id="KW-0808">Transferase</keyword>
<keyword evidence="2" id="KW-0489">Methyltransferase</keyword>
<evidence type="ECO:0008006" key="6">
    <source>
        <dbReference type="Google" id="ProtNLM"/>
    </source>
</evidence>
<comment type="similarity">
    <text evidence="1">Belongs to the methyltransferase superfamily.</text>
</comment>
<organism evidence="4 5">
    <name type="scientific">Lactuca virosa</name>
    <dbReference type="NCBI Taxonomy" id="75947"/>
    <lineage>
        <taxon>Eukaryota</taxon>
        <taxon>Viridiplantae</taxon>
        <taxon>Streptophyta</taxon>
        <taxon>Embryophyta</taxon>
        <taxon>Tracheophyta</taxon>
        <taxon>Spermatophyta</taxon>
        <taxon>Magnoliopsida</taxon>
        <taxon>eudicotyledons</taxon>
        <taxon>Gunneridae</taxon>
        <taxon>Pentapetalae</taxon>
        <taxon>asterids</taxon>
        <taxon>campanulids</taxon>
        <taxon>Asterales</taxon>
        <taxon>Asteraceae</taxon>
        <taxon>Cichorioideae</taxon>
        <taxon>Cichorieae</taxon>
        <taxon>Lactucinae</taxon>
        <taxon>Lactuca</taxon>
    </lineage>
</organism>
<dbReference type="CDD" id="cd02440">
    <property type="entry name" value="AdoMet_MTases"/>
    <property type="match status" value="1"/>
</dbReference>
<name>A0AAU9NJP9_9ASTR</name>
<dbReference type="Gene3D" id="3.40.50.150">
    <property type="entry name" value="Vaccinia Virus protein VP39"/>
    <property type="match status" value="1"/>
</dbReference>
<dbReference type="PANTHER" id="PTHR12176:SF59">
    <property type="entry name" value="METHYLTRANSFERASE DOMAIN-CONTAINING PROTEIN-RELATED"/>
    <property type="match status" value="1"/>
</dbReference>
<dbReference type="GO" id="GO:0032259">
    <property type="term" value="P:methylation"/>
    <property type="evidence" value="ECO:0007669"/>
    <property type="project" value="UniProtKB-KW"/>
</dbReference>
<protein>
    <recommendedName>
        <fullName evidence="6">Methyltransferase-like protein 13</fullName>
    </recommendedName>
</protein>
<evidence type="ECO:0000256" key="3">
    <source>
        <dbReference type="ARBA" id="ARBA00022679"/>
    </source>
</evidence>
<dbReference type="GO" id="GO:0008168">
    <property type="term" value="F:methyltransferase activity"/>
    <property type="evidence" value="ECO:0007669"/>
    <property type="project" value="UniProtKB-KW"/>
</dbReference>
<gene>
    <name evidence="4" type="ORF">LVIROSA_LOCUS24389</name>
</gene>
<evidence type="ECO:0000256" key="1">
    <source>
        <dbReference type="ARBA" id="ARBA00008361"/>
    </source>
</evidence>
<dbReference type="SUPFAM" id="SSF53335">
    <property type="entry name" value="S-adenosyl-L-methionine-dependent methyltransferases"/>
    <property type="match status" value="1"/>
</dbReference>
<dbReference type="PANTHER" id="PTHR12176">
    <property type="entry name" value="SAM-DEPENDENT METHYLTRANSFERASE SUPERFAMILY PROTEIN"/>
    <property type="match status" value="1"/>
</dbReference>
<evidence type="ECO:0000256" key="2">
    <source>
        <dbReference type="ARBA" id="ARBA00022603"/>
    </source>
</evidence>
<proteinExistence type="inferred from homology"/>
<accession>A0AAU9NJP9</accession>
<evidence type="ECO:0000313" key="4">
    <source>
        <dbReference type="EMBL" id="CAH1438112.1"/>
    </source>
</evidence>
<dbReference type="AlphaFoldDB" id="A0AAU9NJP9"/>
<comment type="caution">
    <text evidence="4">The sequence shown here is derived from an EMBL/GenBank/DDBJ whole genome shotgun (WGS) entry which is preliminary data.</text>
</comment>
<evidence type="ECO:0000313" key="5">
    <source>
        <dbReference type="Proteomes" id="UP001157418"/>
    </source>
</evidence>
<reference evidence="4 5" key="1">
    <citation type="submission" date="2022-01" db="EMBL/GenBank/DDBJ databases">
        <authorList>
            <person name="Xiong W."/>
            <person name="Schranz E."/>
        </authorList>
    </citation>
    <scope>NUCLEOTIDE SEQUENCE [LARGE SCALE GENOMIC DNA]</scope>
</reference>
<keyword evidence="5" id="KW-1185">Reference proteome</keyword>
<dbReference type="Proteomes" id="UP001157418">
    <property type="component" value="Unassembled WGS sequence"/>
</dbReference>
<dbReference type="InterPro" id="IPR029063">
    <property type="entry name" value="SAM-dependent_MTases_sf"/>
</dbReference>
<sequence>MSIDPMFETLTPSRIVKCTTPNPVNHRCYLRTPRIRVVVLDSPVAVAADDLPKIAAMIVPDQRETDWTFCANSGLRQLLLDYPNISRLILIGNDLPPNPHPCIYTRPPDTDTVDVDRKKLEDELQSLVMSLHPKVCFQNGLPKIRFLTYEDDLLYRVTVATFIGPVVGEFVVEDVLMEVHDDSVDKKLRRNLRFKRMPSLIQSQVHLYPVMADDGKVVADVINLENLKKMKNVKFQIDTTILVHAYLAPMISGLFYIGSHLNKRIRQGFPPRALCLGVGGGALLTFLNTQMGFEVVGVEIDEAVLSAAKQFFGFNNGNSIQLIVGDAIELIQNSAMQQKKGATDDSDSEVKIDGLDAKFDVVMVDLDSNEPRYGIRAPPLEFVKKSVIQAVRLLLDDDHGVCIINVVPVNDLFYKILVQELKDAFHSVHEIDVEDEDNVVLVATVSEPTSSMDEDAAAFLEKLMYEIPEGLLESVVEL</sequence>
<dbReference type="InterPro" id="IPR051419">
    <property type="entry name" value="Lys/N-term_MeTrsfase_sf"/>
</dbReference>